<evidence type="ECO:0000313" key="19">
    <source>
        <dbReference type="Proteomes" id="UP000178953"/>
    </source>
</evidence>
<evidence type="ECO:0000256" key="16">
    <source>
        <dbReference type="ARBA" id="ARBA00082981"/>
    </source>
</evidence>
<comment type="caution">
    <text evidence="18">The sequence shown here is derived from an EMBL/GenBank/DDBJ whole genome shotgun (WGS) entry which is preliminary data.</text>
</comment>
<dbReference type="SUPFAM" id="SSF48264">
    <property type="entry name" value="Cytochrome P450"/>
    <property type="match status" value="1"/>
</dbReference>
<keyword evidence="10" id="KW-0443">Lipid metabolism</keyword>
<dbReference type="OrthoDB" id="5241086at2"/>
<dbReference type="CDD" id="cd11033">
    <property type="entry name" value="CYP142-like"/>
    <property type="match status" value="1"/>
</dbReference>
<keyword evidence="9 18" id="KW-0503">Monooxygenase</keyword>
<evidence type="ECO:0000256" key="5">
    <source>
        <dbReference type="ARBA" id="ARBA00022723"/>
    </source>
</evidence>
<dbReference type="GO" id="GO:0020037">
    <property type="term" value="F:heme binding"/>
    <property type="evidence" value="ECO:0007669"/>
    <property type="project" value="InterPro"/>
</dbReference>
<dbReference type="PANTHER" id="PTHR46696">
    <property type="entry name" value="P450, PUTATIVE (EUROFUNG)-RELATED"/>
    <property type="match status" value="1"/>
</dbReference>
<evidence type="ECO:0000256" key="11">
    <source>
        <dbReference type="ARBA" id="ARBA00023166"/>
    </source>
</evidence>
<evidence type="ECO:0000256" key="7">
    <source>
        <dbReference type="ARBA" id="ARBA00023002"/>
    </source>
</evidence>
<evidence type="ECO:0000256" key="17">
    <source>
        <dbReference type="ARBA" id="ARBA00083909"/>
    </source>
</evidence>
<evidence type="ECO:0000256" key="12">
    <source>
        <dbReference type="ARBA" id="ARBA00023221"/>
    </source>
</evidence>
<name>A0A1E8PVM0_9MYCO</name>
<reference evidence="18 19" key="1">
    <citation type="submission" date="2016-09" db="EMBL/GenBank/DDBJ databases">
        <title>genome sequence of Mycobacterium sp. 739 SCH.</title>
        <authorList>
            <person name="Greninger A.L."/>
            <person name="Qin X."/>
            <person name="Jerome K."/>
            <person name="Vora S."/>
            <person name="Quinn K."/>
        </authorList>
    </citation>
    <scope>NUCLEOTIDE SEQUENCE [LARGE SCALE GENOMIC DNA]</scope>
    <source>
        <strain evidence="18 19">SCH</strain>
    </source>
</reference>
<evidence type="ECO:0000256" key="2">
    <source>
        <dbReference type="ARBA" id="ARBA00010617"/>
    </source>
</evidence>
<keyword evidence="11" id="KW-1207">Sterol metabolism</keyword>
<keyword evidence="5" id="KW-0479">Metal-binding</keyword>
<dbReference type="FunFam" id="1.10.630.10:FF:000018">
    <property type="entry name" value="Cytochrome P450 monooxygenase"/>
    <property type="match status" value="1"/>
</dbReference>
<evidence type="ECO:0000256" key="13">
    <source>
        <dbReference type="ARBA" id="ARBA00049645"/>
    </source>
</evidence>
<dbReference type="GO" id="GO:0008395">
    <property type="term" value="F:steroid hydroxylase activity"/>
    <property type="evidence" value="ECO:0007669"/>
    <property type="project" value="TreeGrafter"/>
</dbReference>
<keyword evidence="6" id="KW-0442">Lipid degradation</keyword>
<comment type="similarity">
    <text evidence="2">Belongs to the cytochrome P450 family.</text>
</comment>
<proteinExistence type="inferred from homology"/>
<dbReference type="AlphaFoldDB" id="A0A1E8PVM0"/>
<evidence type="ECO:0000256" key="1">
    <source>
        <dbReference type="ARBA" id="ARBA00001971"/>
    </source>
</evidence>
<evidence type="ECO:0000256" key="4">
    <source>
        <dbReference type="ARBA" id="ARBA00022617"/>
    </source>
</evidence>
<evidence type="ECO:0000256" key="6">
    <source>
        <dbReference type="ARBA" id="ARBA00022963"/>
    </source>
</evidence>
<dbReference type="PANTHER" id="PTHR46696:SF4">
    <property type="entry name" value="BIOTIN BIOSYNTHESIS CYTOCHROME P450"/>
    <property type="match status" value="1"/>
</dbReference>
<keyword evidence="12" id="KW-0753">Steroid metabolism</keyword>
<gene>
    <name evidence="18" type="ORF">BEL07_28665</name>
</gene>
<dbReference type="Pfam" id="PF00067">
    <property type="entry name" value="p450"/>
    <property type="match status" value="1"/>
</dbReference>
<dbReference type="GO" id="GO:0036199">
    <property type="term" value="F:cholest-4-en-3-one 26-monooxygenase activity"/>
    <property type="evidence" value="ECO:0007669"/>
    <property type="project" value="TreeGrafter"/>
</dbReference>
<dbReference type="EMBL" id="MCHX01000140">
    <property type="protein sequence ID" value="OFJ50358.1"/>
    <property type="molecule type" value="Genomic_DNA"/>
</dbReference>
<evidence type="ECO:0000256" key="9">
    <source>
        <dbReference type="ARBA" id="ARBA00023033"/>
    </source>
</evidence>
<evidence type="ECO:0000256" key="15">
    <source>
        <dbReference type="ARBA" id="ARBA00079588"/>
    </source>
</evidence>
<keyword evidence="19" id="KW-1185">Reference proteome</keyword>
<protein>
    <recommendedName>
        <fullName evidence="14">Steroid C26-monooxygenase</fullName>
    </recommendedName>
    <alternativeName>
        <fullName evidence="15">Cholest-4-en-3-one C26-monooxygenase</fullName>
    </alternativeName>
    <alternativeName>
        <fullName evidence="17">Cholesterol C26-monooxygenase</fullName>
    </alternativeName>
    <alternativeName>
        <fullName evidence="16">Steroid C27-monooxygenase</fullName>
    </alternativeName>
</protein>
<dbReference type="Gene3D" id="1.10.630.10">
    <property type="entry name" value="Cytochrome P450"/>
    <property type="match status" value="1"/>
</dbReference>
<dbReference type="InterPro" id="IPR001128">
    <property type="entry name" value="Cyt_P450"/>
</dbReference>
<evidence type="ECO:0000313" key="18">
    <source>
        <dbReference type="EMBL" id="OFJ50358.1"/>
    </source>
</evidence>
<evidence type="ECO:0000256" key="14">
    <source>
        <dbReference type="ARBA" id="ARBA00070775"/>
    </source>
</evidence>
<comment type="cofactor">
    <cofactor evidence="1">
        <name>heme</name>
        <dbReference type="ChEBI" id="CHEBI:30413"/>
    </cofactor>
</comment>
<dbReference type="Proteomes" id="UP000178953">
    <property type="component" value="Unassembled WGS sequence"/>
</dbReference>
<dbReference type="InterPro" id="IPR036396">
    <property type="entry name" value="Cyt_P450_sf"/>
</dbReference>
<dbReference type="GO" id="GO:0005506">
    <property type="term" value="F:iron ion binding"/>
    <property type="evidence" value="ECO:0007669"/>
    <property type="project" value="InterPro"/>
</dbReference>
<keyword evidence="7" id="KW-0560">Oxidoreductase</keyword>
<dbReference type="PRINTS" id="PR00359">
    <property type="entry name" value="BP450"/>
</dbReference>
<keyword evidence="4" id="KW-0349">Heme</keyword>
<keyword evidence="8" id="KW-0408">Iron</keyword>
<evidence type="ECO:0000256" key="8">
    <source>
        <dbReference type="ARBA" id="ARBA00023004"/>
    </source>
</evidence>
<accession>A0A1E8PVM0</accession>
<dbReference type="RefSeq" id="WP_070356407.1">
    <property type="nucleotide sequence ID" value="NZ_CP043474.1"/>
</dbReference>
<evidence type="ECO:0000256" key="3">
    <source>
        <dbReference type="ARBA" id="ARBA00022548"/>
    </source>
</evidence>
<sequence length="417" mass="46237">MPEPHLPPGFDFTDPDIYAERLPVEELAEMRKVAPIWWNAQPDGAGGFDDGGFWVVTKHRDVKEVSRRSDVFSSLAKTALPRYKDGTVQAQIDTGKFVLLNMDAPHHTHLRKIVSRAFTPRAVEQLRADLAERAREIVAAAAASGSGDFVEQVSCELPLQAIAGLMGVPQEDRMKLFHWSNQMVGDMDPEFATNDAISASVELITYGMQMAAERSATPGDDLVTKLVQADVEGHKLSDDEFGFFVILLAVAGNETTRNSITQGMMAFTEFPDQWELFKRERPGTAADEIVRWATPVTSFQRTALEDTELGGVRIAKGQRVVMFYRSANFDEEVFTDPYRFDVLRDPNPHVGFGGTGAHYCIGANLARMTIDLMFNAIADAMPDLRSLAAPERLRSGWLNGIKHWQVDYTGRAGMPVA</sequence>
<dbReference type="InterPro" id="IPR002397">
    <property type="entry name" value="Cyt_P450_B"/>
</dbReference>
<organism evidence="18 19">
    <name type="scientific">Mycolicibacterium grossiae</name>
    <dbReference type="NCBI Taxonomy" id="1552759"/>
    <lineage>
        <taxon>Bacteria</taxon>
        <taxon>Bacillati</taxon>
        <taxon>Actinomycetota</taxon>
        <taxon>Actinomycetes</taxon>
        <taxon>Mycobacteriales</taxon>
        <taxon>Mycobacteriaceae</taxon>
        <taxon>Mycolicibacterium</taxon>
    </lineage>
</organism>
<evidence type="ECO:0000256" key="10">
    <source>
        <dbReference type="ARBA" id="ARBA00023098"/>
    </source>
</evidence>
<comment type="pathway">
    <text evidence="13">Steroid metabolism; cholesterol degradation.</text>
</comment>
<dbReference type="GO" id="GO:0006707">
    <property type="term" value="P:cholesterol catabolic process"/>
    <property type="evidence" value="ECO:0007669"/>
    <property type="project" value="TreeGrafter"/>
</dbReference>
<keyword evidence="3" id="KW-0153">Cholesterol metabolism</keyword>